<feature type="transmembrane region" description="Helical" evidence="7">
    <location>
        <begin position="85"/>
        <end position="107"/>
    </location>
</feature>
<gene>
    <name evidence="9" type="ORF">GRF59_10040</name>
</gene>
<evidence type="ECO:0000256" key="1">
    <source>
        <dbReference type="ARBA" id="ARBA00004651"/>
    </source>
</evidence>
<dbReference type="PANTHER" id="PTHR43744">
    <property type="entry name" value="ABC TRANSPORTER PERMEASE PROTEIN MG189-RELATED-RELATED"/>
    <property type="match status" value="1"/>
</dbReference>
<dbReference type="SUPFAM" id="SSF161098">
    <property type="entry name" value="MetI-like"/>
    <property type="match status" value="1"/>
</dbReference>
<keyword evidence="6 7" id="KW-0472">Membrane</keyword>
<evidence type="ECO:0000256" key="4">
    <source>
        <dbReference type="ARBA" id="ARBA00022692"/>
    </source>
</evidence>
<feature type="transmembrane region" description="Helical" evidence="7">
    <location>
        <begin position="269"/>
        <end position="289"/>
    </location>
</feature>
<evidence type="ECO:0000313" key="10">
    <source>
        <dbReference type="Proteomes" id="UP000460318"/>
    </source>
</evidence>
<comment type="subcellular location">
    <subcellularLocation>
        <location evidence="1 7">Cell membrane</location>
        <topology evidence="1 7">Multi-pass membrane protein</topology>
    </subcellularLocation>
</comment>
<reference evidence="9 10" key="1">
    <citation type="submission" date="2019-12" db="EMBL/GenBank/DDBJ databases">
        <title>Paenibacillus sp. nov., an endophytic bacterium isolated from the stem of Dendrobium.</title>
        <authorList>
            <person name="Zhao R."/>
        </authorList>
    </citation>
    <scope>NUCLEOTIDE SEQUENCE [LARGE SCALE GENOMIC DNA]</scope>
    <source>
        <strain evidence="9 10">HJL G12</strain>
    </source>
</reference>
<dbReference type="AlphaFoldDB" id="A0A7X3IHF0"/>
<keyword evidence="3" id="KW-1003">Cell membrane</keyword>
<keyword evidence="10" id="KW-1185">Reference proteome</keyword>
<keyword evidence="5 7" id="KW-1133">Transmembrane helix</keyword>
<dbReference type="PROSITE" id="PS50928">
    <property type="entry name" value="ABC_TM1"/>
    <property type="match status" value="1"/>
</dbReference>
<evidence type="ECO:0000259" key="8">
    <source>
        <dbReference type="PROSITE" id="PS50928"/>
    </source>
</evidence>
<feature type="transmembrane region" description="Helical" evidence="7">
    <location>
        <begin position="189"/>
        <end position="208"/>
    </location>
</feature>
<proteinExistence type="inferred from homology"/>
<name>A0A7X3IHF0_9BACL</name>
<dbReference type="PANTHER" id="PTHR43744:SF9">
    <property type="entry name" value="POLYGALACTURONAN_RHAMNOGALACTURONAN TRANSPORT SYSTEM PERMEASE PROTEIN YTCP"/>
    <property type="match status" value="1"/>
</dbReference>
<evidence type="ECO:0000256" key="7">
    <source>
        <dbReference type="RuleBase" id="RU363032"/>
    </source>
</evidence>
<feature type="domain" description="ABC transmembrane type-1" evidence="8">
    <location>
        <begin position="81"/>
        <end position="289"/>
    </location>
</feature>
<feature type="transmembrane region" description="Helical" evidence="7">
    <location>
        <begin position="20"/>
        <end position="38"/>
    </location>
</feature>
<evidence type="ECO:0000313" key="9">
    <source>
        <dbReference type="EMBL" id="MWV43974.1"/>
    </source>
</evidence>
<comment type="caution">
    <text evidence="9">The sequence shown here is derived from an EMBL/GenBank/DDBJ whole genome shotgun (WGS) entry which is preliminary data.</text>
</comment>
<dbReference type="InterPro" id="IPR035906">
    <property type="entry name" value="MetI-like_sf"/>
</dbReference>
<keyword evidence="2 7" id="KW-0813">Transport</keyword>
<feature type="transmembrane region" description="Helical" evidence="7">
    <location>
        <begin position="119"/>
        <end position="141"/>
    </location>
</feature>
<protein>
    <submittedName>
        <fullName evidence="9">ABC transporter permease subunit</fullName>
    </submittedName>
</protein>
<evidence type="ECO:0000256" key="6">
    <source>
        <dbReference type="ARBA" id="ARBA00023136"/>
    </source>
</evidence>
<evidence type="ECO:0000256" key="3">
    <source>
        <dbReference type="ARBA" id="ARBA00022475"/>
    </source>
</evidence>
<accession>A0A7X3IHF0</accession>
<organism evidence="9 10">
    <name type="scientific">Paenibacillus dendrobii</name>
    <dbReference type="NCBI Taxonomy" id="2691084"/>
    <lineage>
        <taxon>Bacteria</taxon>
        <taxon>Bacillati</taxon>
        <taxon>Bacillota</taxon>
        <taxon>Bacilli</taxon>
        <taxon>Bacillales</taxon>
        <taxon>Paenibacillaceae</taxon>
        <taxon>Paenibacillus</taxon>
    </lineage>
</organism>
<feature type="transmembrane region" description="Helical" evidence="7">
    <location>
        <begin position="147"/>
        <end position="168"/>
    </location>
</feature>
<dbReference type="InterPro" id="IPR000515">
    <property type="entry name" value="MetI-like"/>
</dbReference>
<dbReference type="Gene3D" id="1.10.3720.10">
    <property type="entry name" value="MetI-like"/>
    <property type="match status" value="1"/>
</dbReference>
<evidence type="ECO:0000256" key="2">
    <source>
        <dbReference type="ARBA" id="ARBA00022448"/>
    </source>
</evidence>
<dbReference type="GO" id="GO:0005886">
    <property type="term" value="C:plasma membrane"/>
    <property type="evidence" value="ECO:0007669"/>
    <property type="project" value="UniProtKB-SubCell"/>
</dbReference>
<dbReference type="Proteomes" id="UP000460318">
    <property type="component" value="Unassembled WGS sequence"/>
</dbReference>
<dbReference type="Pfam" id="PF00528">
    <property type="entry name" value="BPD_transp_1"/>
    <property type="match status" value="1"/>
</dbReference>
<keyword evidence="4 7" id="KW-0812">Transmembrane</keyword>
<dbReference type="EMBL" id="WUBI01000001">
    <property type="protein sequence ID" value="MWV43974.1"/>
    <property type="molecule type" value="Genomic_DNA"/>
</dbReference>
<comment type="similarity">
    <text evidence="7">Belongs to the binding-protein-dependent transport system permease family.</text>
</comment>
<evidence type="ECO:0000256" key="5">
    <source>
        <dbReference type="ARBA" id="ARBA00022989"/>
    </source>
</evidence>
<dbReference type="CDD" id="cd06261">
    <property type="entry name" value="TM_PBP2"/>
    <property type="match status" value="1"/>
</dbReference>
<sequence length="304" mass="34253">MKGEAALKIRLRFRDISFDIVNYVLLALLGFITLYPFINLLAVSLNDPLDTVRGQVYFFPNKFTLDNFKIVFDDSALYMAGLRSILRTVVGTFLSVICTMMLAYTLTRKDFILRKSINLIMIVSMYVTGGIIPSYLLIKGLGLTNSFWVYILPGLIGVFNVIIMRTAMEGLPEGLIESARIEGANDFQVLFRIILPISLPVLATVTLFNSVGHWNSWFDNYLYNTRDNLNLLQYELMKILLQSTSQMVNNASSTGYVDSDAVKNVTPEAIRATMTVIVTFPILLVYPFLQKYFIKGALIGAVKE</sequence>
<dbReference type="GO" id="GO:0055085">
    <property type="term" value="P:transmembrane transport"/>
    <property type="evidence" value="ECO:0007669"/>
    <property type="project" value="InterPro"/>
</dbReference>